<gene>
    <name evidence="10" type="ORF">MOZ64_03220</name>
</gene>
<protein>
    <recommendedName>
        <fullName evidence="3 8">Histidinol-phosphatase</fullName>
        <shortName evidence="8">HolPase</shortName>
        <ecNumber evidence="3 8">3.1.3.15</ecNumber>
    </recommendedName>
</protein>
<comment type="similarity">
    <text evidence="2 8">Belongs to the PHP hydrolase family. HisK subfamily.</text>
</comment>
<evidence type="ECO:0000313" key="10">
    <source>
        <dbReference type="EMBL" id="MDX8416857.1"/>
    </source>
</evidence>
<name>A0ABU4WJW9_9FIRM</name>
<dbReference type="PANTHER" id="PTHR21039:SF0">
    <property type="entry name" value="HISTIDINOL-PHOSPHATASE"/>
    <property type="match status" value="1"/>
</dbReference>
<evidence type="ECO:0000256" key="5">
    <source>
        <dbReference type="ARBA" id="ARBA00022801"/>
    </source>
</evidence>
<dbReference type="RefSeq" id="WP_320325173.1">
    <property type="nucleotide sequence ID" value="NZ_JALBUS010000004.1"/>
</dbReference>
<accession>A0ABU4WJW9</accession>
<dbReference type="EMBL" id="JALBUS010000004">
    <property type="protein sequence ID" value="MDX8416857.1"/>
    <property type="molecule type" value="Genomic_DNA"/>
</dbReference>
<dbReference type="CDD" id="cd12110">
    <property type="entry name" value="PHP_HisPPase_Hisj_like"/>
    <property type="match status" value="1"/>
</dbReference>
<dbReference type="NCBIfam" id="TIGR01856">
    <property type="entry name" value="hisJ_fam"/>
    <property type="match status" value="1"/>
</dbReference>
<dbReference type="PANTHER" id="PTHR21039">
    <property type="entry name" value="HISTIDINOL PHOSPHATASE-RELATED"/>
    <property type="match status" value="1"/>
</dbReference>
<keyword evidence="6 8" id="KW-0368">Histidine biosynthesis</keyword>
<keyword evidence="11" id="KW-1185">Reference proteome</keyword>
<evidence type="ECO:0000313" key="11">
    <source>
        <dbReference type="Proteomes" id="UP001285244"/>
    </source>
</evidence>
<evidence type="ECO:0000259" key="9">
    <source>
        <dbReference type="Pfam" id="PF02811"/>
    </source>
</evidence>
<feature type="domain" description="PHP" evidence="9">
    <location>
        <begin position="5"/>
        <end position="195"/>
    </location>
</feature>
<comment type="catalytic activity">
    <reaction evidence="7 8">
        <text>L-histidinol phosphate + H2O = L-histidinol + phosphate</text>
        <dbReference type="Rhea" id="RHEA:14465"/>
        <dbReference type="ChEBI" id="CHEBI:15377"/>
        <dbReference type="ChEBI" id="CHEBI:43474"/>
        <dbReference type="ChEBI" id="CHEBI:57699"/>
        <dbReference type="ChEBI" id="CHEBI:57980"/>
        <dbReference type="EC" id="3.1.3.15"/>
    </reaction>
</comment>
<evidence type="ECO:0000256" key="2">
    <source>
        <dbReference type="ARBA" id="ARBA00009152"/>
    </source>
</evidence>
<evidence type="ECO:0000256" key="8">
    <source>
        <dbReference type="RuleBase" id="RU366003"/>
    </source>
</evidence>
<dbReference type="InterPro" id="IPR004013">
    <property type="entry name" value="PHP_dom"/>
</dbReference>
<dbReference type="InterPro" id="IPR010140">
    <property type="entry name" value="Histidinol_P_phosphatase_HisJ"/>
</dbReference>
<comment type="pathway">
    <text evidence="1 8">Amino-acid biosynthesis; L-histidine biosynthesis; L-histidine from 5-phospho-alpha-D-ribose 1-diphosphate: step 8/9.</text>
</comment>
<sequence>MRQNLHTHSTYCDGKDQPEQMIQTAIEKGFDILGFSGHGYCIYDDASMSQQGQVAYIHEIRALQKKYADQIQIYLGIEQDILGRVANPADFDYIIGSAHFVEQEGQFKSVDESEQTMCKILHEWFHDDFLSYAQAYYKNVAVMKDWKEVDIIGHLDLLTKYNEGNKYFDFEDPRYVALACDTIDALSHKIFEVNTGAIARGYRTAPYPYKNLLAYMHEKKIRICLNSDCHDRINLDCHFKESLDLIRKVGYDSMVVLTSEGFKDRPLDQFQ</sequence>
<dbReference type="Proteomes" id="UP001285244">
    <property type="component" value="Unassembled WGS sequence"/>
</dbReference>
<dbReference type="InterPro" id="IPR016195">
    <property type="entry name" value="Pol/histidinol_Pase-like"/>
</dbReference>
<evidence type="ECO:0000256" key="3">
    <source>
        <dbReference type="ARBA" id="ARBA00013085"/>
    </source>
</evidence>
<reference evidence="10 11" key="1">
    <citation type="submission" date="2022-03" db="EMBL/GenBank/DDBJ databases">
        <title>Novel taxa within the pig intestine.</title>
        <authorList>
            <person name="Wylensek D."/>
            <person name="Bishof K."/>
            <person name="Afrizal A."/>
            <person name="Clavel T."/>
        </authorList>
    </citation>
    <scope>NUCLEOTIDE SEQUENCE [LARGE SCALE GENOMIC DNA]</scope>
    <source>
        <strain evidence="10 11">Cla-KB-P134</strain>
    </source>
</reference>
<keyword evidence="4 8" id="KW-0028">Amino-acid biosynthesis</keyword>
<dbReference type="EC" id="3.1.3.15" evidence="3 8"/>
<dbReference type="Gene3D" id="3.20.20.140">
    <property type="entry name" value="Metal-dependent hydrolases"/>
    <property type="match status" value="1"/>
</dbReference>
<organism evidence="10 11">
    <name type="scientific">Absicoccus intestinalis</name>
    <dbReference type="NCBI Taxonomy" id="2926319"/>
    <lineage>
        <taxon>Bacteria</taxon>
        <taxon>Bacillati</taxon>
        <taxon>Bacillota</taxon>
        <taxon>Erysipelotrichia</taxon>
        <taxon>Erysipelotrichales</taxon>
        <taxon>Erysipelotrichaceae</taxon>
        <taxon>Absicoccus</taxon>
    </lineage>
</organism>
<comment type="caution">
    <text evidence="10">The sequence shown here is derived from an EMBL/GenBank/DDBJ whole genome shotgun (WGS) entry which is preliminary data.</text>
</comment>
<dbReference type="SUPFAM" id="SSF89550">
    <property type="entry name" value="PHP domain-like"/>
    <property type="match status" value="1"/>
</dbReference>
<evidence type="ECO:0000256" key="6">
    <source>
        <dbReference type="ARBA" id="ARBA00023102"/>
    </source>
</evidence>
<proteinExistence type="inferred from homology"/>
<evidence type="ECO:0000256" key="7">
    <source>
        <dbReference type="ARBA" id="ARBA00049158"/>
    </source>
</evidence>
<evidence type="ECO:0000256" key="4">
    <source>
        <dbReference type="ARBA" id="ARBA00022605"/>
    </source>
</evidence>
<dbReference type="Pfam" id="PF02811">
    <property type="entry name" value="PHP"/>
    <property type="match status" value="1"/>
</dbReference>
<keyword evidence="5 8" id="KW-0378">Hydrolase</keyword>
<evidence type="ECO:0000256" key="1">
    <source>
        <dbReference type="ARBA" id="ARBA00004970"/>
    </source>
</evidence>